<dbReference type="AlphaFoldDB" id="A0A1G7BRN8"/>
<evidence type="ECO:0000256" key="6">
    <source>
        <dbReference type="ARBA" id="ARBA00023136"/>
    </source>
</evidence>
<evidence type="ECO:0000313" key="12">
    <source>
        <dbReference type="Proteomes" id="UP000243205"/>
    </source>
</evidence>
<dbReference type="OrthoDB" id="9803054at2"/>
<dbReference type="InterPro" id="IPR023707">
    <property type="entry name" value="OM_assembly_BamA"/>
</dbReference>
<feature type="domain" description="POTRA" evidence="10">
    <location>
        <begin position="24"/>
        <end position="95"/>
    </location>
</feature>
<evidence type="ECO:0000256" key="2">
    <source>
        <dbReference type="ARBA" id="ARBA00022452"/>
    </source>
</evidence>
<feature type="chain" id="PRO_5039928924" description="Outer membrane protein assembly factor BamA" evidence="9">
    <location>
        <begin position="22"/>
        <end position="767"/>
    </location>
</feature>
<dbReference type="InterPro" id="IPR039910">
    <property type="entry name" value="D15-like"/>
</dbReference>
<dbReference type="PROSITE" id="PS51779">
    <property type="entry name" value="POTRA"/>
    <property type="match status" value="5"/>
</dbReference>
<evidence type="ECO:0000256" key="3">
    <source>
        <dbReference type="ARBA" id="ARBA00022692"/>
    </source>
</evidence>
<evidence type="ECO:0000259" key="10">
    <source>
        <dbReference type="PROSITE" id="PS51779"/>
    </source>
</evidence>
<comment type="subcellular location">
    <subcellularLocation>
        <location evidence="1">Membrane</location>
    </subcellularLocation>
</comment>
<dbReference type="PANTHER" id="PTHR12815">
    <property type="entry name" value="SORTING AND ASSEMBLY MACHINERY SAMM50 PROTEIN FAMILY MEMBER"/>
    <property type="match status" value="1"/>
</dbReference>
<evidence type="ECO:0000313" key="11">
    <source>
        <dbReference type="EMBL" id="SDE29657.1"/>
    </source>
</evidence>
<feature type="signal peptide" evidence="9">
    <location>
        <begin position="1"/>
        <end position="21"/>
    </location>
</feature>
<dbReference type="PANTHER" id="PTHR12815:SF23">
    <property type="entry name" value="OUTER MEMBRANE PROTEIN ASSEMBLY FACTOR BAMA"/>
    <property type="match status" value="1"/>
</dbReference>
<sequence length="767" mass="87411">MVKRARLLALLLLLPSLPAAAEELSFASVRIDGVQRVDRAAVEAVITTRAREPVTAETIDADLRAIYALGHFDDVRAEQRDSDGVPQLVYHVSERPLVRRISIRGNDKLKVSQVRGVVTLRTPGILKTQDLQASETAIRQLYTNEGYYAAEVSSQVEMQGKNEATVFFDIVEGPKVTIDNIHFEGNRVFSDRKLRKFMQTKRWWIFSWLTSSGTYNEEMLQNDLELIKEEYFNKGYVRVKVKQPHIQLSDDRSEMDIYIEIEEGESYSTGQLSLKGDLLESEEVLLKGVQLRTGETFSRELLRKSIKNLNDFYADRGYAYVNVTPLTQIDDDSRSVAVAFTIEQGVQVHIDRIEIGGNSKTRDKVVRREMVLVEGDLYSANRLETSRKRINNLGFFSEVNVDAVAHPDDPTRMDVHVDVKEQPTGTFSVGFGYSSTDGFIGQGSISQDNFLGNAWRLNLAASIGGDYNNYRIGLLDPYFLDRNLALGFDLYKTDREWDEYDVETTGGQIKLGVPLSYENRLFFVYKYEQKEIYDVDPWSSVYIRSQEGRSTVSSLYASISRNTTDFRPDPSRGYMSEFSVEYAGLGGTERFVKTIADHRHFFPLMWDWVFSPHGQIGYLTEIGGQELPLDERFYLGGINTMRGFDTREVGPWQPRGYPQYDESGNLIGYAPSETERDYIGGVKVAFFNFELIFPLLKDAGLKGVLFVDVGNAWGEDEEYFSDMRYSAGAGIRWNSPLGPLRLEWGYNLDPYDYEDKSKFDFSIGKFF</sequence>
<dbReference type="RefSeq" id="WP_092078126.1">
    <property type="nucleotide sequence ID" value="NZ_FNAQ01000007.1"/>
</dbReference>
<dbReference type="HAMAP" id="MF_01430">
    <property type="entry name" value="OM_assembly_BamA"/>
    <property type="match status" value="1"/>
</dbReference>
<evidence type="ECO:0000256" key="7">
    <source>
        <dbReference type="ARBA" id="ARBA00023237"/>
    </source>
</evidence>
<dbReference type="Pfam" id="PF01103">
    <property type="entry name" value="Omp85"/>
    <property type="match status" value="1"/>
</dbReference>
<keyword evidence="4 9" id="KW-0732">Signal</keyword>
<evidence type="ECO:0000256" key="1">
    <source>
        <dbReference type="ARBA" id="ARBA00004370"/>
    </source>
</evidence>
<evidence type="ECO:0000256" key="9">
    <source>
        <dbReference type="SAM" id="SignalP"/>
    </source>
</evidence>
<organism evidence="11 12">
    <name type="scientific">Desulfuromonas thiophila</name>
    <dbReference type="NCBI Taxonomy" id="57664"/>
    <lineage>
        <taxon>Bacteria</taxon>
        <taxon>Pseudomonadati</taxon>
        <taxon>Thermodesulfobacteriota</taxon>
        <taxon>Desulfuromonadia</taxon>
        <taxon>Desulfuromonadales</taxon>
        <taxon>Desulfuromonadaceae</taxon>
        <taxon>Desulfuromonas</taxon>
    </lineage>
</organism>
<feature type="domain" description="POTRA" evidence="10">
    <location>
        <begin position="176"/>
        <end position="264"/>
    </location>
</feature>
<dbReference type="Proteomes" id="UP000243205">
    <property type="component" value="Unassembled WGS sequence"/>
</dbReference>
<evidence type="ECO:0000256" key="8">
    <source>
        <dbReference type="NCBIfam" id="TIGR03303"/>
    </source>
</evidence>
<dbReference type="InterPro" id="IPR010827">
    <property type="entry name" value="BamA/TamA_POTRA"/>
</dbReference>
<feature type="domain" description="POTRA" evidence="10">
    <location>
        <begin position="96"/>
        <end position="173"/>
    </location>
</feature>
<dbReference type="Gene3D" id="3.10.20.310">
    <property type="entry name" value="membrane protein fhac"/>
    <property type="match status" value="5"/>
</dbReference>
<dbReference type="Gene3D" id="2.40.160.50">
    <property type="entry name" value="membrane protein fhac: a member of the omp85/tpsb transporter family"/>
    <property type="match status" value="1"/>
</dbReference>
<dbReference type="NCBIfam" id="TIGR03303">
    <property type="entry name" value="OM_YaeT"/>
    <property type="match status" value="1"/>
</dbReference>
<dbReference type="PIRSF" id="PIRSF006076">
    <property type="entry name" value="OM_assembly_OMP85"/>
    <property type="match status" value="1"/>
</dbReference>
<keyword evidence="5" id="KW-0677">Repeat</keyword>
<keyword evidence="12" id="KW-1185">Reference proteome</keyword>
<keyword evidence="7" id="KW-0998">Cell outer membrane</keyword>
<dbReference type="GO" id="GO:0071709">
    <property type="term" value="P:membrane assembly"/>
    <property type="evidence" value="ECO:0007669"/>
    <property type="project" value="InterPro"/>
</dbReference>
<dbReference type="GO" id="GO:0009279">
    <property type="term" value="C:cell outer membrane"/>
    <property type="evidence" value="ECO:0007669"/>
    <property type="project" value="UniProtKB-UniRule"/>
</dbReference>
<accession>A0A1G7BRN8</accession>
<dbReference type="EMBL" id="FNAQ01000007">
    <property type="protein sequence ID" value="SDE29657.1"/>
    <property type="molecule type" value="Genomic_DNA"/>
</dbReference>
<feature type="domain" description="POTRA" evidence="10">
    <location>
        <begin position="267"/>
        <end position="345"/>
    </location>
</feature>
<gene>
    <name evidence="11" type="ORF">SAMN05661003_10716</name>
</gene>
<name>A0A1G7BRN8_9BACT</name>
<keyword evidence="6" id="KW-0472">Membrane</keyword>
<protein>
    <recommendedName>
        <fullName evidence="8">Outer membrane protein assembly factor BamA</fullName>
    </recommendedName>
</protein>
<dbReference type="InterPro" id="IPR000184">
    <property type="entry name" value="Bac_surfAg_D15"/>
</dbReference>
<feature type="domain" description="POTRA" evidence="10">
    <location>
        <begin position="348"/>
        <end position="422"/>
    </location>
</feature>
<reference evidence="12" key="1">
    <citation type="submission" date="2016-10" db="EMBL/GenBank/DDBJ databases">
        <authorList>
            <person name="Varghese N."/>
            <person name="Submissions S."/>
        </authorList>
    </citation>
    <scope>NUCLEOTIDE SEQUENCE [LARGE SCALE GENOMIC DNA]</scope>
    <source>
        <strain evidence="12">DSM 8987</strain>
    </source>
</reference>
<evidence type="ECO:0000256" key="4">
    <source>
        <dbReference type="ARBA" id="ARBA00022729"/>
    </source>
</evidence>
<proteinExistence type="inferred from homology"/>
<keyword evidence="3" id="KW-0812">Transmembrane</keyword>
<dbReference type="InterPro" id="IPR034746">
    <property type="entry name" value="POTRA"/>
</dbReference>
<evidence type="ECO:0000256" key="5">
    <source>
        <dbReference type="ARBA" id="ARBA00022737"/>
    </source>
</evidence>
<dbReference type="STRING" id="57664.SAMN05661003_10716"/>
<dbReference type="Pfam" id="PF07244">
    <property type="entry name" value="POTRA"/>
    <property type="match status" value="5"/>
</dbReference>
<keyword evidence="2" id="KW-1134">Transmembrane beta strand</keyword>